<dbReference type="Gene3D" id="1.10.340.30">
    <property type="entry name" value="Hypothetical protein, domain 2"/>
    <property type="match status" value="1"/>
</dbReference>
<dbReference type="PANTHER" id="PTHR31116">
    <property type="entry name" value="OS04G0501200 PROTEIN"/>
    <property type="match status" value="1"/>
</dbReference>
<dbReference type="PANTHER" id="PTHR31116:SF5">
    <property type="entry name" value="OS06G0649800 PROTEIN"/>
    <property type="match status" value="1"/>
</dbReference>
<dbReference type="InterPro" id="IPR005019">
    <property type="entry name" value="Adenine_glyco"/>
</dbReference>
<reference evidence="3 4" key="1">
    <citation type="journal article" date="2021" name="Nat. Commun.">
        <title>Incipient diploidization of the medicinal plant Perilla within 10,000 years.</title>
        <authorList>
            <person name="Zhang Y."/>
            <person name="Shen Q."/>
            <person name="Leng L."/>
            <person name="Zhang D."/>
            <person name="Chen S."/>
            <person name="Shi Y."/>
            <person name="Ning Z."/>
            <person name="Chen S."/>
        </authorList>
    </citation>
    <scope>NUCLEOTIDE SEQUENCE [LARGE SCALE GENOMIC DNA]</scope>
    <source>
        <strain evidence="4">cv. PC099</strain>
    </source>
</reference>
<evidence type="ECO:0000313" key="4">
    <source>
        <dbReference type="Proteomes" id="UP001190926"/>
    </source>
</evidence>
<dbReference type="AlphaFoldDB" id="A0AAD4IM94"/>
<feature type="compositionally biased region" description="Low complexity" evidence="2">
    <location>
        <begin position="108"/>
        <end position="124"/>
    </location>
</feature>
<dbReference type="GO" id="GO:0006284">
    <property type="term" value="P:base-excision repair"/>
    <property type="evidence" value="ECO:0007669"/>
    <property type="project" value="InterPro"/>
</dbReference>
<dbReference type="GO" id="GO:0046872">
    <property type="term" value="F:metal ion binding"/>
    <property type="evidence" value="ECO:0007669"/>
    <property type="project" value="UniProtKB-KW"/>
</dbReference>
<feature type="binding site" evidence="1">
    <location>
        <position position="195"/>
    </location>
    <ligand>
        <name>Zn(2+)</name>
        <dbReference type="ChEBI" id="CHEBI:29105"/>
    </ligand>
</feature>
<evidence type="ECO:0000256" key="2">
    <source>
        <dbReference type="SAM" id="MobiDB-lite"/>
    </source>
</evidence>
<feature type="compositionally biased region" description="Basic and acidic residues" evidence="2">
    <location>
        <begin position="36"/>
        <end position="51"/>
    </location>
</feature>
<protein>
    <submittedName>
        <fullName evidence="3">DNA glycosylase superfamily protein</fullName>
    </submittedName>
</protein>
<dbReference type="Pfam" id="PF03352">
    <property type="entry name" value="Adenine_glyco"/>
    <property type="match status" value="1"/>
</dbReference>
<name>A0AAD4IM94_PERFH</name>
<gene>
    <name evidence="3" type="ORF">C2S53_017461</name>
</gene>
<evidence type="ECO:0000313" key="3">
    <source>
        <dbReference type="EMBL" id="KAH6755203.1"/>
    </source>
</evidence>
<feature type="binding site" evidence="1">
    <location>
        <position position="180"/>
    </location>
    <ligand>
        <name>Zn(2+)</name>
        <dbReference type="ChEBI" id="CHEBI:29105"/>
    </ligand>
</feature>
<comment type="caution">
    <text evidence="3">The sequence shown here is derived from an EMBL/GenBank/DDBJ whole genome shotgun (WGS) entry which is preliminary data.</text>
</comment>
<dbReference type="Proteomes" id="UP001190926">
    <property type="component" value="Unassembled WGS sequence"/>
</dbReference>
<evidence type="ECO:0000256" key="1">
    <source>
        <dbReference type="PIRSR" id="PIRSR605019-1"/>
    </source>
</evidence>
<proteinExistence type="predicted"/>
<feature type="compositionally biased region" description="Polar residues" evidence="2">
    <location>
        <begin position="98"/>
        <end position="107"/>
    </location>
</feature>
<sequence>MNRIKLIMSGPPMVKSMNFTEPEARPVLGPAGNKARSVELRKPVVKPKSENAQKPPATGEAKGNKSPAALKSPGMTPEKIPSPVGSRKNAGGAASILRQRQPNLSLNASCSSDASTESSHSRASTGRILRRTASSGPTLRRKPQCSPKGEKIEMMEGYGKSVGSESDDASLDGSVIKKRCAWVTSNTDPLYAAFHDEEWGLPVHDDKKLFELLSFSTALAEITWPVILSKRHIFRDIFLDFDPIAVSKLNEKKITTPGSPASSLLSEMKLRAIIENARHVCKIIDELGSFNKYIWGFVNYKPIVGNFRYPRQVPIKTSKADTISKDLVRRGFRGVGPTVVYSFMQVAGITNDHLISCFRYHDCVNAIDLKDKNEVTSKNEEKLGEDVTEFELSRDIDDLNLSR</sequence>
<keyword evidence="1" id="KW-0479">Metal-binding</keyword>
<accession>A0AAD4IM94</accession>
<keyword evidence="4" id="KW-1185">Reference proteome</keyword>
<dbReference type="InterPro" id="IPR011257">
    <property type="entry name" value="DNA_glycosylase"/>
</dbReference>
<keyword evidence="1" id="KW-0862">Zinc</keyword>
<feature type="region of interest" description="Disordered" evidence="2">
    <location>
        <begin position="1"/>
        <end position="152"/>
    </location>
</feature>
<feature type="binding site" evidence="1">
    <location>
        <position position="353"/>
    </location>
    <ligand>
        <name>Zn(2+)</name>
        <dbReference type="ChEBI" id="CHEBI:29105"/>
    </ligand>
</feature>
<organism evidence="3 4">
    <name type="scientific">Perilla frutescens var. hirtella</name>
    <name type="common">Perilla citriodora</name>
    <name type="synonym">Perilla setoyensis</name>
    <dbReference type="NCBI Taxonomy" id="608512"/>
    <lineage>
        <taxon>Eukaryota</taxon>
        <taxon>Viridiplantae</taxon>
        <taxon>Streptophyta</taxon>
        <taxon>Embryophyta</taxon>
        <taxon>Tracheophyta</taxon>
        <taxon>Spermatophyta</taxon>
        <taxon>Magnoliopsida</taxon>
        <taxon>eudicotyledons</taxon>
        <taxon>Gunneridae</taxon>
        <taxon>Pentapetalae</taxon>
        <taxon>asterids</taxon>
        <taxon>lamiids</taxon>
        <taxon>Lamiales</taxon>
        <taxon>Lamiaceae</taxon>
        <taxon>Nepetoideae</taxon>
        <taxon>Elsholtzieae</taxon>
        <taxon>Perilla</taxon>
    </lineage>
</organism>
<dbReference type="SUPFAM" id="SSF48150">
    <property type="entry name" value="DNA-glycosylase"/>
    <property type="match status" value="1"/>
</dbReference>
<dbReference type="GO" id="GO:0008725">
    <property type="term" value="F:DNA-3-methyladenine glycosylase activity"/>
    <property type="evidence" value="ECO:0007669"/>
    <property type="project" value="InterPro"/>
</dbReference>
<feature type="binding site" evidence="1">
    <location>
        <position position="357"/>
    </location>
    <ligand>
        <name>Zn(2+)</name>
        <dbReference type="ChEBI" id="CHEBI:29105"/>
    </ligand>
</feature>
<dbReference type="EMBL" id="SDAM02029626">
    <property type="protein sequence ID" value="KAH6755203.1"/>
    <property type="molecule type" value="Genomic_DNA"/>
</dbReference>